<reference evidence="1" key="1">
    <citation type="submission" date="2021-06" db="EMBL/GenBank/DDBJ databases">
        <authorList>
            <person name="Hodson N. C."/>
            <person name="Mongue J. A."/>
            <person name="Jaron S. K."/>
        </authorList>
    </citation>
    <scope>NUCLEOTIDE SEQUENCE</scope>
</reference>
<proteinExistence type="predicted"/>
<evidence type="ECO:0000313" key="1">
    <source>
        <dbReference type="EMBL" id="CAG7836604.1"/>
    </source>
</evidence>
<protein>
    <submittedName>
        <fullName evidence="1">Uncharacterized protein</fullName>
    </submittedName>
</protein>
<feature type="non-terminal residue" evidence="1">
    <location>
        <position position="1"/>
    </location>
</feature>
<sequence length="10" mass="1257">LILNKFFNFT</sequence>
<evidence type="ECO:0000313" key="2">
    <source>
        <dbReference type="Proteomes" id="UP000708208"/>
    </source>
</evidence>
<name>A0A8J2LPX3_9HEXA</name>
<dbReference type="Proteomes" id="UP000708208">
    <property type="component" value="Unassembled WGS sequence"/>
</dbReference>
<accession>A0A8J2LPX3</accession>
<gene>
    <name evidence="1" type="ORF">AFUS01_LOCUS45835</name>
</gene>
<keyword evidence="2" id="KW-1185">Reference proteome</keyword>
<dbReference type="EMBL" id="CAJVCH010571091">
    <property type="protein sequence ID" value="CAG7836604.1"/>
    <property type="molecule type" value="Genomic_DNA"/>
</dbReference>
<comment type="caution">
    <text evidence="1">The sequence shown here is derived from an EMBL/GenBank/DDBJ whole genome shotgun (WGS) entry which is preliminary data.</text>
</comment>
<organism evidence="1 2">
    <name type="scientific">Allacma fusca</name>
    <dbReference type="NCBI Taxonomy" id="39272"/>
    <lineage>
        <taxon>Eukaryota</taxon>
        <taxon>Metazoa</taxon>
        <taxon>Ecdysozoa</taxon>
        <taxon>Arthropoda</taxon>
        <taxon>Hexapoda</taxon>
        <taxon>Collembola</taxon>
        <taxon>Symphypleona</taxon>
        <taxon>Sminthuridae</taxon>
        <taxon>Allacma</taxon>
    </lineage>
</organism>